<dbReference type="EMBL" id="KP795655">
    <property type="protein sequence ID" value="AKN39660.1"/>
    <property type="molecule type" value="Genomic_DNA"/>
</dbReference>
<proteinExistence type="predicted"/>
<keyword evidence="1" id="KW-0472">Membrane</keyword>
<evidence type="ECO:0008006" key="3">
    <source>
        <dbReference type="Google" id="ProtNLM"/>
    </source>
</evidence>
<keyword evidence="1" id="KW-0812">Transmembrane</keyword>
<dbReference type="AlphaFoldDB" id="A0A0H3ZTR4"/>
<evidence type="ECO:0000313" key="2">
    <source>
        <dbReference type="EMBL" id="AKN39660.1"/>
    </source>
</evidence>
<dbReference type="InterPro" id="IPR057700">
    <property type="entry name" value="DUF7940"/>
</dbReference>
<evidence type="ECO:0000256" key="1">
    <source>
        <dbReference type="SAM" id="Phobius"/>
    </source>
</evidence>
<feature type="transmembrane region" description="Helical" evidence="1">
    <location>
        <begin position="12"/>
        <end position="35"/>
    </location>
</feature>
<name>A0A0H3ZTR4_9VIBR</name>
<sequence>MKLIDNWKESGKLWSIQWALAVVAMNLLASLLPLIEVHVSVPVYAGLNATAAALTIIFRVLSQTPKPV</sequence>
<reference evidence="2" key="1">
    <citation type="journal article" date="2015" name="MBio">
        <title>Eco-Evolutionary Dynamics of Episomes among Ecologically Cohesive Bacterial Populations.</title>
        <authorList>
            <person name="Xue H."/>
            <person name="Cordero O.X."/>
            <person name="Camas F.M."/>
            <person name="Trimble W."/>
            <person name="Meyer F."/>
            <person name="Guglielmini J."/>
            <person name="Rocha E.P."/>
            <person name="Polz M.F."/>
        </authorList>
    </citation>
    <scope>NUCLEOTIDE SEQUENCE</scope>
    <source>
        <strain evidence="2">1F_97</strain>
    </source>
</reference>
<feature type="transmembrane region" description="Helical" evidence="1">
    <location>
        <begin position="41"/>
        <end position="61"/>
    </location>
</feature>
<dbReference type="Pfam" id="PF25612">
    <property type="entry name" value="DUF7940"/>
    <property type="match status" value="1"/>
</dbReference>
<organism evidence="2">
    <name type="scientific">Vibrio sp. 1F_97</name>
    <dbReference type="NCBI Taxonomy" id="1652827"/>
    <lineage>
        <taxon>Bacteria</taxon>
        <taxon>Pseudomonadati</taxon>
        <taxon>Pseudomonadota</taxon>
        <taxon>Gammaproteobacteria</taxon>
        <taxon>Vibrionales</taxon>
        <taxon>Vibrionaceae</taxon>
        <taxon>Vibrio</taxon>
    </lineage>
</organism>
<keyword evidence="1" id="KW-1133">Transmembrane helix</keyword>
<accession>A0A0H3ZTR4</accession>
<protein>
    <recommendedName>
        <fullName evidence="3">Holin</fullName>
    </recommendedName>
</protein>